<organism evidence="2 3">
    <name type="scientific">Staphylotrichum tortipilum</name>
    <dbReference type="NCBI Taxonomy" id="2831512"/>
    <lineage>
        <taxon>Eukaryota</taxon>
        <taxon>Fungi</taxon>
        <taxon>Dikarya</taxon>
        <taxon>Ascomycota</taxon>
        <taxon>Pezizomycotina</taxon>
        <taxon>Sordariomycetes</taxon>
        <taxon>Sordariomycetidae</taxon>
        <taxon>Sordariales</taxon>
        <taxon>Chaetomiaceae</taxon>
        <taxon>Staphylotrichum</taxon>
    </lineage>
</organism>
<reference evidence="2" key="1">
    <citation type="journal article" date="2023" name="Mol. Phylogenet. Evol.">
        <title>Genome-scale phylogeny and comparative genomics of the fungal order Sordariales.</title>
        <authorList>
            <person name="Hensen N."/>
            <person name="Bonometti L."/>
            <person name="Westerberg I."/>
            <person name="Brannstrom I.O."/>
            <person name="Guillou S."/>
            <person name="Cros-Aarteil S."/>
            <person name="Calhoun S."/>
            <person name="Haridas S."/>
            <person name="Kuo A."/>
            <person name="Mondo S."/>
            <person name="Pangilinan J."/>
            <person name="Riley R."/>
            <person name="LaButti K."/>
            <person name="Andreopoulos B."/>
            <person name="Lipzen A."/>
            <person name="Chen C."/>
            <person name="Yan M."/>
            <person name="Daum C."/>
            <person name="Ng V."/>
            <person name="Clum A."/>
            <person name="Steindorff A."/>
            <person name="Ohm R.A."/>
            <person name="Martin F."/>
            <person name="Silar P."/>
            <person name="Natvig D.O."/>
            <person name="Lalanne C."/>
            <person name="Gautier V."/>
            <person name="Ament-Velasquez S.L."/>
            <person name="Kruys A."/>
            <person name="Hutchinson M.I."/>
            <person name="Powell A.J."/>
            <person name="Barry K."/>
            <person name="Miller A.N."/>
            <person name="Grigoriev I.V."/>
            <person name="Debuchy R."/>
            <person name="Gladieux P."/>
            <person name="Hiltunen Thoren M."/>
            <person name="Johannesson H."/>
        </authorList>
    </citation>
    <scope>NUCLEOTIDE SEQUENCE</scope>
    <source>
        <strain evidence="2">CBS 103.79</strain>
    </source>
</reference>
<feature type="chain" id="PRO_5042923152" evidence="1">
    <location>
        <begin position="20"/>
        <end position="147"/>
    </location>
</feature>
<proteinExistence type="predicted"/>
<keyword evidence="3" id="KW-1185">Reference proteome</keyword>
<accession>A0AAN6MD88</accession>
<reference evidence="2" key="2">
    <citation type="submission" date="2023-05" db="EMBL/GenBank/DDBJ databases">
        <authorList>
            <consortium name="Lawrence Berkeley National Laboratory"/>
            <person name="Steindorff A."/>
            <person name="Hensen N."/>
            <person name="Bonometti L."/>
            <person name="Westerberg I."/>
            <person name="Brannstrom I.O."/>
            <person name="Guillou S."/>
            <person name="Cros-Aarteil S."/>
            <person name="Calhoun S."/>
            <person name="Haridas S."/>
            <person name="Kuo A."/>
            <person name="Mondo S."/>
            <person name="Pangilinan J."/>
            <person name="Riley R."/>
            <person name="Labutti K."/>
            <person name="Andreopoulos B."/>
            <person name="Lipzen A."/>
            <person name="Chen C."/>
            <person name="Yanf M."/>
            <person name="Daum C."/>
            <person name="Ng V."/>
            <person name="Clum A."/>
            <person name="Ohm R."/>
            <person name="Martin F."/>
            <person name="Silar P."/>
            <person name="Natvig D."/>
            <person name="Lalanne C."/>
            <person name="Gautier V."/>
            <person name="Ament-Velasquez S.L."/>
            <person name="Kruys A."/>
            <person name="Hutchinson M.I."/>
            <person name="Powell A.J."/>
            <person name="Barry K."/>
            <person name="Miller A.N."/>
            <person name="Grigoriev I.V."/>
            <person name="Debuchy R."/>
            <person name="Gladieux P."/>
            <person name="Thoren M.H."/>
            <person name="Johannesson H."/>
        </authorList>
    </citation>
    <scope>NUCLEOTIDE SEQUENCE</scope>
    <source>
        <strain evidence="2">CBS 103.79</strain>
    </source>
</reference>
<dbReference type="AlphaFoldDB" id="A0AAN6MD88"/>
<evidence type="ECO:0000313" key="3">
    <source>
        <dbReference type="Proteomes" id="UP001303889"/>
    </source>
</evidence>
<protein>
    <submittedName>
        <fullName evidence="2">Uncharacterized protein</fullName>
    </submittedName>
</protein>
<keyword evidence="1" id="KW-0732">Signal</keyword>
<comment type="caution">
    <text evidence="2">The sequence shown here is derived from an EMBL/GenBank/DDBJ whole genome shotgun (WGS) entry which is preliminary data.</text>
</comment>
<evidence type="ECO:0000256" key="1">
    <source>
        <dbReference type="SAM" id="SignalP"/>
    </source>
</evidence>
<feature type="signal peptide" evidence="1">
    <location>
        <begin position="1"/>
        <end position="19"/>
    </location>
</feature>
<gene>
    <name evidence="2" type="ORF">C8A05DRAFT_37762</name>
</gene>
<dbReference type="EMBL" id="MU855902">
    <property type="protein sequence ID" value="KAK3898650.1"/>
    <property type="molecule type" value="Genomic_DNA"/>
</dbReference>
<name>A0AAN6MD88_9PEZI</name>
<sequence>MLAFTLLASAAFLAQGAVSEGIHLLNCFSMTGTPWPHTAISLVAYCANDSDCSKTSYFLPASDVCIMSNTTDSTFHQWADGTDQSCTFPSTGVTFSWNIPTTIGWDPVYSPAGTGSNGYRNFDGFKDDGVDGAVFDFHSCSKRYYYI</sequence>
<dbReference type="Proteomes" id="UP001303889">
    <property type="component" value="Unassembled WGS sequence"/>
</dbReference>
<evidence type="ECO:0000313" key="2">
    <source>
        <dbReference type="EMBL" id="KAK3898650.1"/>
    </source>
</evidence>